<dbReference type="AlphaFoldDB" id="E6LJI3"/>
<proteinExistence type="predicted"/>
<dbReference type="Proteomes" id="UP000003434">
    <property type="component" value="Unassembled WGS sequence"/>
</dbReference>
<name>E6LJI3_9FIRM</name>
<reference evidence="1 2" key="1">
    <citation type="submission" date="2010-12" db="EMBL/GenBank/DDBJ databases">
        <authorList>
            <person name="Muzny D."/>
            <person name="Qin X."/>
            <person name="Deng J."/>
            <person name="Jiang H."/>
            <person name="Liu Y."/>
            <person name="Qu J."/>
            <person name="Song X.-Z."/>
            <person name="Zhang L."/>
            <person name="Thornton R."/>
            <person name="Coyle M."/>
            <person name="Francisco L."/>
            <person name="Jackson L."/>
            <person name="Javaid M."/>
            <person name="Korchina V."/>
            <person name="Kovar C."/>
            <person name="Mata R."/>
            <person name="Mathew T."/>
            <person name="Ngo R."/>
            <person name="Nguyen L."/>
            <person name="Nguyen N."/>
            <person name="Okwuonu G."/>
            <person name="Ongeri F."/>
            <person name="Pham C."/>
            <person name="Simmons D."/>
            <person name="Wilczek-Boney K."/>
            <person name="Hale W."/>
            <person name="Jakkamsetti A."/>
            <person name="Pham P."/>
            <person name="Ruth R."/>
            <person name="San Lucas F."/>
            <person name="Warren J."/>
            <person name="Zhang J."/>
            <person name="Zhao Z."/>
            <person name="Zhou C."/>
            <person name="Zhu D."/>
            <person name="Lee S."/>
            <person name="Bess C."/>
            <person name="Blankenburg K."/>
            <person name="Forbes L."/>
            <person name="Fu Q."/>
            <person name="Gubbala S."/>
            <person name="Hirani K."/>
            <person name="Jayaseelan J.C."/>
            <person name="Lara F."/>
            <person name="Munidasa M."/>
            <person name="Palculict T."/>
            <person name="Patil S."/>
            <person name="Pu L.-L."/>
            <person name="Saada N."/>
            <person name="Tang L."/>
            <person name="Weissenberger G."/>
            <person name="Zhu Y."/>
            <person name="Hemphill L."/>
            <person name="Shang Y."/>
            <person name="Youmans B."/>
            <person name="Ayvaz T."/>
            <person name="Ross M."/>
            <person name="Santibanez J."/>
            <person name="Aqrawi P."/>
            <person name="Gross S."/>
            <person name="Joshi V."/>
            <person name="Fowler G."/>
            <person name="Nazareth L."/>
            <person name="Reid J."/>
            <person name="Worley K."/>
            <person name="Petrosino J."/>
            <person name="Highlander S."/>
            <person name="Gibbs R."/>
        </authorList>
    </citation>
    <scope>NUCLEOTIDE SEQUENCE [LARGE SCALE GENOMIC DNA]</scope>
    <source>
        <strain evidence="1 2">DSM 3986</strain>
    </source>
</reference>
<dbReference type="EMBL" id="AEPW01000002">
    <property type="protein sequence ID" value="EFU77978.1"/>
    <property type="molecule type" value="Genomic_DNA"/>
</dbReference>
<comment type="caution">
    <text evidence="1">The sequence shown here is derived from an EMBL/GenBank/DDBJ whole genome shotgun (WGS) entry which is preliminary data.</text>
</comment>
<protein>
    <submittedName>
        <fullName evidence="1">Uncharacterized protein</fullName>
    </submittedName>
</protein>
<gene>
    <name evidence="1" type="ORF">HMPREF0381_0118</name>
</gene>
<evidence type="ECO:0000313" key="1">
    <source>
        <dbReference type="EMBL" id="EFU77978.1"/>
    </source>
</evidence>
<organism evidence="1 2">
    <name type="scientific">Lachnoanaerobaculum saburreum DSM 3986</name>
    <dbReference type="NCBI Taxonomy" id="887325"/>
    <lineage>
        <taxon>Bacteria</taxon>
        <taxon>Bacillati</taxon>
        <taxon>Bacillota</taxon>
        <taxon>Clostridia</taxon>
        <taxon>Lachnospirales</taxon>
        <taxon>Lachnospiraceae</taxon>
        <taxon>Lachnoanaerobaculum</taxon>
    </lineage>
</organism>
<evidence type="ECO:0000313" key="2">
    <source>
        <dbReference type="Proteomes" id="UP000003434"/>
    </source>
</evidence>
<accession>E6LJI3</accession>
<sequence>MLRTCILPRYETNFRLFISSKNASETSSYLYVTLSSRYARRGALFF</sequence>
<dbReference type="HOGENOM" id="CLU_3185246_0_0_9"/>